<dbReference type="Proteomes" id="UP000294746">
    <property type="component" value="Unassembled WGS sequence"/>
</dbReference>
<dbReference type="EMBL" id="SLXV01000001">
    <property type="protein sequence ID" value="TCP70581.1"/>
    <property type="molecule type" value="Genomic_DNA"/>
</dbReference>
<reference evidence="2 3" key="1">
    <citation type="submission" date="2019-03" db="EMBL/GenBank/DDBJ databases">
        <title>Genomic Encyclopedia of Type Strains, Phase IV (KMG-IV): sequencing the most valuable type-strain genomes for metagenomic binning, comparative biology and taxonomic classification.</title>
        <authorList>
            <person name="Goeker M."/>
        </authorList>
    </citation>
    <scope>NUCLEOTIDE SEQUENCE [LARGE SCALE GENOMIC DNA]</scope>
    <source>
        <strain evidence="2 3">DSM 46831</strain>
    </source>
</reference>
<evidence type="ECO:0000256" key="1">
    <source>
        <dbReference type="SAM" id="SignalP"/>
    </source>
</evidence>
<feature type="chain" id="PRO_5020341345" evidence="1">
    <location>
        <begin position="29"/>
        <end position="143"/>
    </location>
</feature>
<organism evidence="2 3">
    <name type="scientific">Baia soyae</name>
    <dbReference type="NCBI Taxonomy" id="1544746"/>
    <lineage>
        <taxon>Bacteria</taxon>
        <taxon>Bacillati</taxon>
        <taxon>Bacillota</taxon>
        <taxon>Bacilli</taxon>
        <taxon>Bacillales</taxon>
        <taxon>Thermoactinomycetaceae</taxon>
        <taxon>Baia</taxon>
    </lineage>
</organism>
<evidence type="ECO:0000313" key="3">
    <source>
        <dbReference type="Proteomes" id="UP000294746"/>
    </source>
</evidence>
<dbReference type="RefSeq" id="WP_131847123.1">
    <property type="nucleotide sequence ID" value="NZ_SLXV01000001.1"/>
</dbReference>
<keyword evidence="1" id="KW-0732">Signal</keyword>
<evidence type="ECO:0000313" key="2">
    <source>
        <dbReference type="EMBL" id="TCP70581.1"/>
    </source>
</evidence>
<feature type="signal peptide" evidence="1">
    <location>
        <begin position="1"/>
        <end position="28"/>
    </location>
</feature>
<dbReference type="OrthoDB" id="2988340at2"/>
<protein>
    <submittedName>
        <fullName evidence="2">Uncharacterized protein</fullName>
    </submittedName>
</protein>
<accession>A0A4V2SYH9</accession>
<proteinExistence type="predicted"/>
<name>A0A4V2SYH9_9BACL</name>
<keyword evidence="3" id="KW-1185">Reference proteome</keyword>
<comment type="caution">
    <text evidence="2">The sequence shown here is derived from an EMBL/GenBank/DDBJ whole genome shotgun (WGS) entry which is preliminary data.</text>
</comment>
<gene>
    <name evidence="2" type="ORF">EDD57_10121</name>
</gene>
<dbReference type="AlphaFoldDB" id="A0A4V2SYH9"/>
<sequence length="143" mass="16072">MKKSIRLAGLVVAGVAALVFSFAGTSFAKDSVASTTVAQEQTSKPEDYKYVGSDWLNTKDLFVKEGEVYLRLAPEGAMDAPGPLLLPKHLGEKYLKNPKAFSGWIVHRYVKYLQFPNLQELRFDFHDSKNRFQGTASQPYWLP</sequence>